<gene>
    <name evidence="2" type="ORF">M9Y10_041713</name>
</gene>
<keyword evidence="3" id="KW-1185">Reference proteome</keyword>
<proteinExistence type="predicted"/>
<protein>
    <recommendedName>
        <fullName evidence="4">VPS9 domain-containing protein</fullName>
    </recommendedName>
</protein>
<comment type="caution">
    <text evidence="2">The sequence shown here is derived from an EMBL/GenBank/DDBJ whole genome shotgun (WGS) entry which is preliminary data.</text>
</comment>
<reference evidence="2 3" key="1">
    <citation type="submission" date="2024-04" db="EMBL/GenBank/DDBJ databases">
        <title>Tritrichomonas musculus Genome.</title>
        <authorList>
            <person name="Alves-Ferreira E."/>
            <person name="Grigg M."/>
            <person name="Lorenzi H."/>
            <person name="Galac M."/>
        </authorList>
    </citation>
    <scope>NUCLEOTIDE SEQUENCE [LARGE SCALE GENOMIC DNA]</scope>
    <source>
        <strain evidence="2 3">EAF2021</strain>
    </source>
</reference>
<dbReference type="EMBL" id="JAPFFF010000007">
    <property type="protein sequence ID" value="KAK8886253.1"/>
    <property type="molecule type" value="Genomic_DNA"/>
</dbReference>
<evidence type="ECO:0000256" key="1">
    <source>
        <dbReference type="SAM" id="MobiDB-lite"/>
    </source>
</evidence>
<accession>A0ABR2K539</accession>
<name>A0ABR2K539_9EUKA</name>
<feature type="region of interest" description="Disordered" evidence="1">
    <location>
        <begin position="94"/>
        <end position="114"/>
    </location>
</feature>
<organism evidence="2 3">
    <name type="scientific">Tritrichomonas musculus</name>
    <dbReference type="NCBI Taxonomy" id="1915356"/>
    <lineage>
        <taxon>Eukaryota</taxon>
        <taxon>Metamonada</taxon>
        <taxon>Parabasalia</taxon>
        <taxon>Tritrichomonadida</taxon>
        <taxon>Tritrichomonadidae</taxon>
        <taxon>Tritrichomonas</taxon>
    </lineage>
</organism>
<dbReference type="Proteomes" id="UP001470230">
    <property type="component" value="Unassembled WGS sequence"/>
</dbReference>
<feature type="compositionally biased region" description="Polar residues" evidence="1">
    <location>
        <begin position="30"/>
        <end position="54"/>
    </location>
</feature>
<feature type="region of interest" description="Disordered" evidence="1">
    <location>
        <begin position="1"/>
        <end position="54"/>
    </location>
</feature>
<evidence type="ECO:0000313" key="3">
    <source>
        <dbReference type="Proteomes" id="UP001470230"/>
    </source>
</evidence>
<evidence type="ECO:0008006" key="4">
    <source>
        <dbReference type="Google" id="ProtNLM"/>
    </source>
</evidence>
<feature type="compositionally biased region" description="Basic residues" evidence="1">
    <location>
        <begin position="19"/>
        <end position="29"/>
    </location>
</feature>
<evidence type="ECO:0000313" key="2">
    <source>
        <dbReference type="EMBL" id="KAK8886253.1"/>
    </source>
</evidence>
<sequence>MDKKKDKNSLSIDNNLIHKPPKGRHRRSSRLPNSLKNSKTLPTSHSNNDMSANDKNQWENMENVIHPKDDFLCFPNTENDNVLPIKKSIVRRKSSAPIVPEEKTSSQVCDDTPDVQGDETSFESICDFNKSSNIDFVLSGTEEMMSKMRYELDAYLTLSSNKMQEMNDLVFDPTSCTRIYFVAKKLYDHFQVEKYHRHIQQLQYNIRIIAELEDFVKQSDKKPYVDFQTFQKNFLCGTQSIYEAAEKTKKFEVYMKTLPQVPSSVEWEYTFLHPSKKTGRIMHRLIANIGEMTYYDIEVIIKALCPEKSQVPQVRKLIFDLAWQYYIFPFVDAIIMELPDIFDLTPRIFTPPFLKDEVLDTPFNILNNTDWPFKNVSENLFDLLIETDPFIIADKVWNIISQITEIVNKLVIANGQNPEDADIGFEVLFKFLLTIVFAFGVSEILEVMDFCRLFYDFTEDNDSQRQFAMTHCNGLVKYISSMNSEELHEKYGKK</sequence>